<comment type="caution">
    <text evidence="12">The sequence shown here is derived from an EMBL/GenBank/DDBJ whole genome shotgun (WGS) entry which is preliminary data.</text>
</comment>
<dbReference type="PROSITE" id="PS50075">
    <property type="entry name" value="CARRIER"/>
    <property type="match status" value="1"/>
</dbReference>
<dbReference type="Gene3D" id="3.40.50.720">
    <property type="entry name" value="NAD(P)-binding Rossmann-like Domain"/>
    <property type="match status" value="3"/>
</dbReference>
<feature type="domain" description="Carrier" evidence="9">
    <location>
        <begin position="2481"/>
        <end position="2558"/>
    </location>
</feature>
<dbReference type="InterPro" id="IPR042104">
    <property type="entry name" value="PKS_dehydratase_sf"/>
</dbReference>
<dbReference type="PROSITE" id="PS52004">
    <property type="entry name" value="KS3_2"/>
    <property type="match status" value="1"/>
</dbReference>
<evidence type="ECO:0000256" key="3">
    <source>
        <dbReference type="ARBA" id="ARBA00022679"/>
    </source>
</evidence>
<dbReference type="InterPro" id="IPR020843">
    <property type="entry name" value="ER"/>
</dbReference>
<dbReference type="SUPFAM" id="SSF47336">
    <property type="entry name" value="ACP-like"/>
    <property type="match status" value="1"/>
</dbReference>
<dbReference type="SMART" id="SM00823">
    <property type="entry name" value="PKS_PP"/>
    <property type="match status" value="1"/>
</dbReference>
<keyword evidence="2" id="KW-0597">Phosphoprotein</keyword>
<dbReference type="PANTHER" id="PTHR43775">
    <property type="entry name" value="FATTY ACID SYNTHASE"/>
    <property type="match status" value="1"/>
</dbReference>
<evidence type="ECO:0000259" key="9">
    <source>
        <dbReference type="PROSITE" id="PS50075"/>
    </source>
</evidence>
<dbReference type="Pfam" id="PF16197">
    <property type="entry name" value="KAsynt_C_assoc"/>
    <property type="match status" value="1"/>
</dbReference>
<dbReference type="Gene3D" id="3.40.50.150">
    <property type="entry name" value="Vaccinia Virus protein VP39"/>
    <property type="match status" value="1"/>
</dbReference>
<dbReference type="SUPFAM" id="SSF55048">
    <property type="entry name" value="Probable ACP-binding domain of malonyl-CoA ACP transacylase"/>
    <property type="match status" value="1"/>
</dbReference>
<dbReference type="SUPFAM" id="SSF51735">
    <property type="entry name" value="NAD(P)-binding Rossmann-fold domains"/>
    <property type="match status" value="2"/>
</dbReference>
<accession>A0ABR4JTQ2</accession>
<dbReference type="Pfam" id="PF21089">
    <property type="entry name" value="PKS_DH_N"/>
    <property type="match status" value="1"/>
</dbReference>
<evidence type="ECO:0000256" key="2">
    <source>
        <dbReference type="ARBA" id="ARBA00022553"/>
    </source>
</evidence>
<keyword evidence="1" id="KW-0596">Phosphopantetheine</keyword>
<proteinExistence type="predicted"/>
<feature type="domain" description="Ketosynthase family 3 (KS3)" evidence="10">
    <location>
        <begin position="7"/>
        <end position="432"/>
    </location>
</feature>
<dbReference type="InterPro" id="IPR036291">
    <property type="entry name" value="NAD(P)-bd_dom_sf"/>
</dbReference>
<dbReference type="Pfam" id="PF00109">
    <property type="entry name" value="ketoacyl-synt"/>
    <property type="match status" value="1"/>
</dbReference>
<dbReference type="InterPro" id="IPR050091">
    <property type="entry name" value="PKS_NRPS_Biosynth_Enz"/>
</dbReference>
<feature type="domain" description="PKS/mFAS DH" evidence="11">
    <location>
        <begin position="939"/>
        <end position="1238"/>
    </location>
</feature>
<feature type="region of interest" description="C-terminal hotdog fold" evidence="8">
    <location>
        <begin position="1087"/>
        <end position="1238"/>
    </location>
</feature>
<dbReference type="CDD" id="cd05195">
    <property type="entry name" value="enoyl_red"/>
    <property type="match status" value="1"/>
</dbReference>
<dbReference type="Proteomes" id="UP001610444">
    <property type="component" value="Unassembled WGS sequence"/>
</dbReference>
<dbReference type="Gene3D" id="3.30.70.3290">
    <property type="match status" value="1"/>
</dbReference>
<dbReference type="InterPro" id="IPR016039">
    <property type="entry name" value="Thiolase-like"/>
</dbReference>
<dbReference type="InterPro" id="IPR032821">
    <property type="entry name" value="PKS_assoc"/>
</dbReference>
<dbReference type="Gene3D" id="3.10.129.110">
    <property type="entry name" value="Polyketide synthase dehydratase"/>
    <property type="match status" value="1"/>
</dbReference>
<dbReference type="SUPFAM" id="SSF50129">
    <property type="entry name" value="GroES-like"/>
    <property type="match status" value="1"/>
</dbReference>
<evidence type="ECO:0000256" key="8">
    <source>
        <dbReference type="PROSITE-ProRule" id="PRU01363"/>
    </source>
</evidence>
<keyword evidence="5" id="KW-0560">Oxidoreductase</keyword>
<dbReference type="PROSITE" id="PS52019">
    <property type="entry name" value="PKS_MFAS_DH"/>
    <property type="match status" value="1"/>
</dbReference>
<evidence type="ECO:0000256" key="1">
    <source>
        <dbReference type="ARBA" id="ARBA00022450"/>
    </source>
</evidence>
<dbReference type="SUPFAM" id="SSF52151">
    <property type="entry name" value="FabD/lysophospholipase-like"/>
    <property type="match status" value="1"/>
</dbReference>
<dbReference type="Gene3D" id="1.10.1200.10">
    <property type="entry name" value="ACP-like"/>
    <property type="match status" value="1"/>
</dbReference>
<dbReference type="InterPro" id="IPR036736">
    <property type="entry name" value="ACP-like_sf"/>
</dbReference>
<dbReference type="Pfam" id="PF02801">
    <property type="entry name" value="Ketoacyl-synt_C"/>
    <property type="match status" value="1"/>
</dbReference>
<dbReference type="InterPro" id="IPR001227">
    <property type="entry name" value="Ac_transferase_dom_sf"/>
</dbReference>
<dbReference type="EMBL" id="JBFXLR010000048">
    <property type="protein sequence ID" value="KAL2842984.1"/>
    <property type="molecule type" value="Genomic_DNA"/>
</dbReference>
<evidence type="ECO:0000256" key="4">
    <source>
        <dbReference type="ARBA" id="ARBA00022857"/>
    </source>
</evidence>
<dbReference type="Gene3D" id="3.90.180.10">
    <property type="entry name" value="Medium-chain alcohol dehydrogenases, catalytic domain"/>
    <property type="match status" value="1"/>
</dbReference>
<dbReference type="InterPro" id="IPR009081">
    <property type="entry name" value="PP-bd_ACP"/>
</dbReference>
<dbReference type="SMART" id="SM00825">
    <property type="entry name" value="PKS_KS"/>
    <property type="match status" value="1"/>
</dbReference>
<dbReference type="InterPro" id="IPR057326">
    <property type="entry name" value="KR_dom"/>
</dbReference>
<reference evidence="12 13" key="1">
    <citation type="submission" date="2024-07" db="EMBL/GenBank/DDBJ databases">
        <title>Section-level genome sequencing and comparative genomics of Aspergillus sections Usti and Cavernicolus.</title>
        <authorList>
            <consortium name="Lawrence Berkeley National Laboratory"/>
            <person name="Nybo J.L."/>
            <person name="Vesth T.C."/>
            <person name="Theobald S."/>
            <person name="Frisvad J.C."/>
            <person name="Larsen T.O."/>
            <person name="Kjaerboelling I."/>
            <person name="Rothschild-Mancinelli K."/>
            <person name="Lyhne E.K."/>
            <person name="Kogle M.E."/>
            <person name="Barry K."/>
            <person name="Clum A."/>
            <person name="Na H."/>
            <person name="Ledsgaard L."/>
            <person name="Lin J."/>
            <person name="Lipzen A."/>
            <person name="Kuo A."/>
            <person name="Riley R."/>
            <person name="Mondo S."/>
            <person name="LaButti K."/>
            <person name="Haridas S."/>
            <person name="Pangalinan J."/>
            <person name="Salamov A.A."/>
            <person name="Simmons B.A."/>
            <person name="Magnuson J.K."/>
            <person name="Chen J."/>
            <person name="Drula E."/>
            <person name="Henrissat B."/>
            <person name="Wiebenga A."/>
            <person name="Lubbers R.J."/>
            <person name="Gomes A.C."/>
            <person name="Macurrencykelacurrency M.R."/>
            <person name="Stajich J."/>
            <person name="Grigoriev I.V."/>
            <person name="Mortensen U.H."/>
            <person name="De vries R.P."/>
            <person name="Baker S.E."/>
            <person name="Andersen M.R."/>
        </authorList>
    </citation>
    <scope>NUCLEOTIDE SEQUENCE [LARGE SCALE GENOMIC DNA]</scope>
    <source>
        <strain evidence="12 13">CBS 756.74</strain>
    </source>
</reference>
<dbReference type="Pfam" id="PF23114">
    <property type="entry name" value="NAD-bd_HRPKS_sdrA"/>
    <property type="match status" value="1"/>
</dbReference>
<dbReference type="InterPro" id="IPR011032">
    <property type="entry name" value="GroES-like_sf"/>
</dbReference>
<dbReference type="InterPro" id="IPR016036">
    <property type="entry name" value="Malonyl_transacylase_ACP-bd"/>
</dbReference>
<dbReference type="InterPro" id="IPR020807">
    <property type="entry name" value="PKS_DH"/>
</dbReference>
<dbReference type="PANTHER" id="PTHR43775:SF29">
    <property type="entry name" value="ASPERFURANONE POLYKETIDE SYNTHASE AFOG-RELATED"/>
    <property type="match status" value="1"/>
</dbReference>
<dbReference type="InterPro" id="IPR020806">
    <property type="entry name" value="PKS_PP-bd"/>
</dbReference>
<dbReference type="InterPro" id="IPR013968">
    <property type="entry name" value="PKS_KR"/>
</dbReference>
<dbReference type="InterPro" id="IPR049900">
    <property type="entry name" value="PKS_mFAS_DH"/>
</dbReference>
<keyword evidence="3" id="KW-0808">Transferase</keyword>
<dbReference type="InterPro" id="IPR014043">
    <property type="entry name" value="Acyl_transferase_dom"/>
</dbReference>
<protein>
    <recommendedName>
        <fullName evidence="14">Polyketide synthase</fullName>
    </recommendedName>
</protein>
<evidence type="ECO:0000256" key="6">
    <source>
        <dbReference type="ARBA" id="ARBA00023268"/>
    </source>
</evidence>
<dbReference type="Pfam" id="PF14765">
    <property type="entry name" value="PS-DH"/>
    <property type="match status" value="1"/>
</dbReference>
<feature type="region of interest" description="N-terminal hotdog fold" evidence="8">
    <location>
        <begin position="939"/>
        <end position="1069"/>
    </location>
</feature>
<dbReference type="InterPro" id="IPR020841">
    <property type="entry name" value="PKS_Beta-ketoAc_synthase_dom"/>
</dbReference>
<evidence type="ECO:0000313" key="13">
    <source>
        <dbReference type="Proteomes" id="UP001610444"/>
    </source>
</evidence>
<dbReference type="SUPFAM" id="SSF53335">
    <property type="entry name" value="S-adenosyl-L-methionine-dependent methyltransferases"/>
    <property type="match status" value="1"/>
</dbReference>
<sequence>MAGTDSSTPIAIIGLSGRFPGDASNPQKLWSVLVNKQSTRGEVPPDRFNVNAFYHPSGSRAGTMNTRWGHFMTRDPAAFDAPFFSVLPEEARAMDPQSRMALECAFEAFENAGMTMDAVAGTRTACYVASFTHDYAELLAQDSESQPRYKFTGCGAGMLANRISWFFDLQAPSVTVDTACSSSLVALHLGCQSIRTGDADMVLVGGANVILSPQMMASQSSLAFLSPGGRSKAFDEQADGYARGEGVGFLLLKPLGAALADGDTIRAVIRGTGVNQDGRTAGITVPSAQAQERLIRSVYDRACLDPVETPFVEAHGTGTRKGDLAEASSLASVFCHRRLPQNPLYIGSVKTNIGHLEAAAGVAQVIKTVLALENGIIPPNIWFTRPSTELPLDRWRLKVPVEPVSWPEGEKRRASINSFGYGGTNAHCVMETLEEYSMGQGAAKAGTLCQEPRCNDQAKPGEDEAPMLIFWSSQDKGGISRLAAQYAQYLEAKIKSATDPSSLTRRLCATLHSRRSVMPWKSYIVSHSANSIIESFRNGAAQPLRSSEPPAIVFVFTGQGAQWPGMGRQLLRYPEYLESLQVADKFLQCLGLQVSVIDEINAAPEQSSLGSPEVSQTLCTVLQVALVGLLESFGLNPTAVIGHSGGEIAAAYAKGAISREAAWTIAFHRGRLCSSLPDYAPSLQGGMLVAGLGREDCASYIGRLTEGVAVIACVNSPLSCTVSGDLSALDQLEGFLSEAGCFHRRLRVSRAYHSPHMQVIAGECYKAISSARPLADTEKSLHTAMYSTVTRGVVKSSDLGPDYWVSNMIEPVEFVGAVENALRDFGHRTAPTVLVEIGPHSALKGPLRQILDAASSAERFPYTSLLVRDRDAHHTLLDSMGSLVQHGCPLKLHKVNQVSNEAGFLVDLPPYPWNHDERNRYWAESSVSRKRRCRQHGRNDLCGVRVEDDLPGEATWRNMLSPSENPWILDHRVQGTIVYPAAGMLTAVVEAVRESVRNILEISYVELRDVKISRPIVFSSEEDVIHTRLRLRHETDHCTGSFEFQHYSEKGDGWELNCSGSVLAGTASASPDAAHRTRYAHCSSACYVETTPSQAYSQWASVGLQFGRWFQNLTRLSKGPSSAIGTLTTPSTTDCMPCGFEYDMLVHPVVLDALVQLGLNTSKEEYEQPHATMVPVALSRVLISTDIQRAPGTEMVGYSVINDSASGVNVAASDTQWAQPWIILDGLEMATLSVRSGDVVGPTAARVPRKLAAATEWLPSIIHTPVDIIQSACNLAEGSVQVDRVCELQWAALIWIQRILRGCPLSDVAPSPPHLRRLHRGMSRLYKSAIQGDSFAEDTRLKMLLNSPREVQDEALQQVANSSIDGEILDHHCRMLDRILRGSMHSIEALLEESRLYRWYAEGITWRANHAKISSYLRLHARNNAQAQILEIGGGTGGLTLSALRAMTLSDGSALFDSYCFTDVSGGFFEKARIKFAAWAHCMSFATLNIEHDLEGQGFGAAQFDLILADNVLHATKSIRHTLSAVRKLLKPTGRLVLSEITRNMPHITMTVGALEGWWLGVEDGRVCDPTLSVEQWDAALRDTGFSGVDICLHDRPKGDHIMTGMVATARQVVLTPPPTPAVIIIHMHNLTPKVRNFVTGFTTQLQASGMDVAVESLSRSAHANLRDKTVVLLLDADPGQRDLATINEPEWTALKHTLLSCADAVWITRGANVYGENPWASMAQGLVRSLRAENPATAITMVDIACAQDLDSATTIVSITRLALAGRRAKNTHESHDWEYCIRGREILIPRLMTEDRVNDAVFRSAKSETEQIPFGLPGTSLALATIEPLRFVEDPAYCLGSLGKNEAEIATRATHLFSPQGQNNSSLGLVTVCGTVTRLGTASQSELSVGDRVVTIQRGAIRNLYRCPLALCHRIPEKMGDCGAAVRGLWAYTMAFYCLVHKASLKAGEAVLIDCTRNALQESFISLAQHAGAEVFLLVSSEARKAQLASTFLVPPDHILSTGGEGGNWPLQGLNMGRVFDLVLLHAAPTNLLQQAAQYLAPGARLALVQRNHQGKTQHSSIHGFNARIDRHESWFPEPKTTRLRQPMPGGACMYIIDPDTLAHEDPTIVAHILKQATELVRSQEIHPDYGGAEPRCRSEESLHITNCVEGAPNQLIVEAHGRALVPTPNQNFHNKVIKSRPAAHLLPNATYIIAGGSGGLGASLARWMCHRGARHIVILSRQADSKPGVIKLIEDLAVNDVKVAAVPCDITDSQQVEVAMSQIGKTSPPVRGIIQAAMVLEDSVFHNMSFGAWNRAIDPKVMGSWNLYTHCPREVDFFILLSSFVGTVGLRGQANYAAGNSFQDALAHHRRSRGQAGVSLSLGFIDGAGFLAQSSTRVAENVSKFNFLHIQQSEFLQLVELAVTSPDRLPAQVITGCGTGGMVAAHEGDPGDVYWLRDPRFKVLAQVDLQHSQRINSEPAAEDFSLGALLAAADTVAAAATAVLDALCRKLATASSIEVEDIDTSRQLSTYGVDSLLAVDLRAYLATEARLDISVFELMRSRPMRELARDLALRSEYLGRNTLDQAM</sequence>
<evidence type="ECO:0000256" key="5">
    <source>
        <dbReference type="ARBA" id="ARBA00023002"/>
    </source>
</evidence>
<feature type="active site" description="Proton acceptor; for dehydratase activity" evidence="8">
    <location>
        <position position="971"/>
    </location>
</feature>
<name>A0ABR4JTQ2_9EURO</name>
<evidence type="ECO:0000256" key="7">
    <source>
        <dbReference type="ARBA" id="ARBA00023315"/>
    </source>
</evidence>
<evidence type="ECO:0000259" key="11">
    <source>
        <dbReference type="PROSITE" id="PS52019"/>
    </source>
</evidence>
<feature type="active site" description="Proton donor; for dehydratase activity" evidence="8">
    <location>
        <position position="1152"/>
    </location>
</feature>
<dbReference type="Gene3D" id="3.40.366.10">
    <property type="entry name" value="Malonyl-Coenzyme A Acyl Carrier Protein, domain 2"/>
    <property type="match status" value="1"/>
</dbReference>
<dbReference type="InterPro" id="IPR049552">
    <property type="entry name" value="PKS_DH_N"/>
</dbReference>
<dbReference type="InterPro" id="IPR056501">
    <property type="entry name" value="NAD-bd_HRPKS_sdrA"/>
</dbReference>
<dbReference type="GeneID" id="98161759"/>
<dbReference type="InterPro" id="IPR013217">
    <property type="entry name" value="Methyltransf_12"/>
</dbReference>
<dbReference type="SMART" id="SM00826">
    <property type="entry name" value="PKS_DH"/>
    <property type="match status" value="1"/>
</dbReference>
<dbReference type="CDD" id="cd00833">
    <property type="entry name" value="PKS"/>
    <property type="match status" value="1"/>
</dbReference>
<dbReference type="SUPFAM" id="SSF53901">
    <property type="entry name" value="Thiolase-like"/>
    <property type="match status" value="1"/>
</dbReference>
<dbReference type="InterPro" id="IPR014031">
    <property type="entry name" value="Ketoacyl_synth_C"/>
</dbReference>
<dbReference type="Gene3D" id="3.40.47.10">
    <property type="match status" value="1"/>
</dbReference>
<keyword evidence="4" id="KW-0521">NADP</keyword>
<dbReference type="Pfam" id="PF08242">
    <property type="entry name" value="Methyltransf_12"/>
    <property type="match status" value="1"/>
</dbReference>
<dbReference type="SMART" id="SM00822">
    <property type="entry name" value="PKS_KR"/>
    <property type="match status" value="1"/>
</dbReference>
<evidence type="ECO:0008006" key="14">
    <source>
        <dbReference type="Google" id="ProtNLM"/>
    </source>
</evidence>
<gene>
    <name evidence="12" type="ORF">BJX68DRAFT_270312</name>
</gene>
<dbReference type="InterPro" id="IPR016035">
    <property type="entry name" value="Acyl_Trfase/lysoPLipase"/>
</dbReference>
<dbReference type="SMART" id="SM00827">
    <property type="entry name" value="PKS_AT"/>
    <property type="match status" value="1"/>
</dbReference>
<dbReference type="InterPro" id="IPR029063">
    <property type="entry name" value="SAM-dependent_MTases_sf"/>
</dbReference>
<organism evidence="12 13">
    <name type="scientific">Aspergillus pseudodeflectus</name>
    <dbReference type="NCBI Taxonomy" id="176178"/>
    <lineage>
        <taxon>Eukaryota</taxon>
        <taxon>Fungi</taxon>
        <taxon>Dikarya</taxon>
        <taxon>Ascomycota</taxon>
        <taxon>Pezizomycotina</taxon>
        <taxon>Eurotiomycetes</taxon>
        <taxon>Eurotiomycetidae</taxon>
        <taxon>Eurotiales</taxon>
        <taxon>Aspergillaceae</taxon>
        <taxon>Aspergillus</taxon>
        <taxon>Aspergillus subgen. Nidulantes</taxon>
    </lineage>
</organism>
<dbReference type="Pfam" id="PF00698">
    <property type="entry name" value="Acyl_transf_1"/>
    <property type="match status" value="1"/>
</dbReference>
<dbReference type="SMART" id="SM00829">
    <property type="entry name" value="PKS_ER"/>
    <property type="match status" value="1"/>
</dbReference>
<dbReference type="Pfam" id="PF08659">
    <property type="entry name" value="KR"/>
    <property type="match status" value="1"/>
</dbReference>
<evidence type="ECO:0000259" key="10">
    <source>
        <dbReference type="PROSITE" id="PS52004"/>
    </source>
</evidence>
<keyword evidence="7" id="KW-0012">Acyltransferase</keyword>
<keyword evidence="6" id="KW-0511">Multifunctional enzyme</keyword>
<keyword evidence="13" id="KW-1185">Reference proteome</keyword>
<evidence type="ECO:0000313" key="12">
    <source>
        <dbReference type="EMBL" id="KAL2842984.1"/>
    </source>
</evidence>
<dbReference type="RefSeq" id="XP_070895351.1">
    <property type="nucleotide sequence ID" value="XM_071046595.1"/>
</dbReference>
<dbReference type="InterPro" id="IPR014030">
    <property type="entry name" value="Ketoacyl_synth_N"/>
</dbReference>
<dbReference type="InterPro" id="IPR049551">
    <property type="entry name" value="PKS_DH_C"/>
</dbReference>